<reference evidence="1" key="1">
    <citation type="submission" date="2024-05" db="EMBL/GenBank/DDBJ databases">
        <title>30 novel species of actinomycetes from the DSMZ collection.</title>
        <authorList>
            <person name="Nouioui I."/>
        </authorList>
    </citation>
    <scope>NUCLEOTIDE SEQUENCE</scope>
    <source>
        <strain evidence="1">DSM 41972</strain>
    </source>
</reference>
<evidence type="ECO:0000313" key="1">
    <source>
        <dbReference type="EMBL" id="MDT3723815.1"/>
    </source>
</evidence>
<accession>A0ABU3HT04</accession>
<keyword evidence="2" id="KW-1185">Reference proteome</keyword>
<sequence length="66" mass="6815">MYWSASFVARPTHDFADASLDSADASLDFADARSVCASRAFANALSASACARSKVHGPCSCTGSQP</sequence>
<comment type="caution">
    <text evidence="1">The sequence shown here is derived from an EMBL/GenBank/DDBJ whole genome shotgun (WGS) entry which is preliminary data.</text>
</comment>
<evidence type="ECO:0000313" key="2">
    <source>
        <dbReference type="Proteomes" id="UP001181313"/>
    </source>
</evidence>
<proteinExistence type="predicted"/>
<dbReference type="EMBL" id="JAVSGH010000002">
    <property type="protein sequence ID" value="MDT3723815.1"/>
    <property type="molecule type" value="Genomic_DNA"/>
</dbReference>
<dbReference type="Proteomes" id="UP001181313">
    <property type="component" value="Unassembled WGS sequence"/>
</dbReference>
<protein>
    <submittedName>
        <fullName evidence="1">Uncharacterized protein</fullName>
    </submittedName>
</protein>
<dbReference type="RefSeq" id="WP_337674148.1">
    <property type="nucleotide sequence ID" value="NZ_JAVSGH010000002.1"/>
</dbReference>
<organism evidence="1 2">
    <name type="scientific">Streptomyces althioticus subsp. attaecolombicae</name>
    <dbReference type="NCBI Taxonomy" id="3075534"/>
    <lineage>
        <taxon>Bacteria</taxon>
        <taxon>Bacillati</taxon>
        <taxon>Actinomycetota</taxon>
        <taxon>Actinomycetes</taxon>
        <taxon>Kitasatosporales</taxon>
        <taxon>Streptomycetaceae</taxon>
        <taxon>Streptomyces</taxon>
        <taxon>Streptomyces althioticus group</taxon>
    </lineage>
</organism>
<name>A0ABU3HT04_9ACTN</name>
<gene>
    <name evidence="1" type="ORF">ROS62_02465</name>
</gene>